<sequence>MDITRDDSLLAEELYIRADLEERSFSSNFQRGCQHVKCDVTDDEVKKAMFDMNPIKSPHKVGLNTLFYQSQWHTVSLLYAISRVTKDIFQFIIDKVRNKFNNWEATKFSMAGRVTLSKATMWAIPNNFMQKVTIAKGVCNQIEKIARRFIWGDSNGFHKPTLGASVLRSKYRIQGSIPNTINAKNGNGRSTLFRKDVWIPEHDPLMGYNAIAPSFTGHETVRDFSTDDGQWNHQLLKQAVDDAMYKWIMTNSERARRGLVCSPLCPDCASAEKTILHILRDCQVASSGWVHVNFYWRHIFGILIWSLDGAKAIKVGNIGCTRKLKPRIQKQRWHAPSANCVKLNTDGSVQQASMEATSGGVIRNSAGCWVEGCHRYIGQCPIYQVELWAIFDGLNVAWDLGYHNIIVETDNSMAVRQINSPDHCHENALIKQIQILLSKQWSPRVYFICNVPQAMSIVCSKLTMLV</sequence>
<dbReference type="InterPro" id="IPR036397">
    <property type="entry name" value="RNaseH_sf"/>
</dbReference>
<comment type="caution">
    <text evidence="2">The sequence shown here is derived from an EMBL/GenBank/DDBJ whole genome shotgun (WGS) entry which is preliminary data.</text>
</comment>
<name>A0A6A3BMR5_HIBSY</name>
<gene>
    <name evidence="2" type="ORF">F3Y22_tig00110123pilonHSYRG00090</name>
</gene>
<accession>A0A6A3BMR5</accession>
<evidence type="ECO:0000259" key="1">
    <source>
        <dbReference type="Pfam" id="PF13456"/>
    </source>
</evidence>
<dbReference type="InterPro" id="IPR002156">
    <property type="entry name" value="RNaseH_domain"/>
</dbReference>
<reference evidence="2" key="1">
    <citation type="submission" date="2019-09" db="EMBL/GenBank/DDBJ databases">
        <title>Draft genome information of white flower Hibiscus syriacus.</title>
        <authorList>
            <person name="Kim Y.-M."/>
        </authorList>
    </citation>
    <scope>NUCLEOTIDE SEQUENCE [LARGE SCALE GENOMIC DNA]</scope>
    <source>
        <strain evidence="2">YM2019G1</strain>
    </source>
</reference>
<dbReference type="SUPFAM" id="SSF53098">
    <property type="entry name" value="Ribonuclease H-like"/>
    <property type="match status" value="1"/>
</dbReference>
<proteinExistence type="predicted"/>
<dbReference type="Proteomes" id="UP000436088">
    <property type="component" value="Unassembled WGS sequence"/>
</dbReference>
<dbReference type="GO" id="GO:0004523">
    <property type="term" value="F:RNA-DNA hybrid ribonuclease activity"/>
    <property type="evidence" value="ECO:0007669"/>
    <property type="project" value="InterPro"/>
</dbReference>
<evidence type="ECO:0000313" key="2">
    <source>
        <dbReference type="EMBL" id="KAE8716332.1"/>
    </source>
</evidence>
<dbReference type="PANTHER" id="PTHR47723">
    <property type="entry name" value="OS05G0353850 PROTEIN"/>
    <property type="match status" value="1"/>
</dbReference>
<evidence type="ECO:0000313" key="3">
    <source>
        <dbReference type="Proteomes" id="UP000436088"/>
    </source>
</evidence>
<keyword evidence="3" id="KW-1185">Reference proteome</keyword>
<dbReference type="InterPro" id="IPR044730">
    <property type="entry name" value="RNase_H-like_dom_plant"/>
</dbReference>
<dbReference type="EMBL" id="VEPZ02000848">
    <property type="protein sequence ID" value="KAE8716332.1"/>
    <property type="molecule type" value="Genomic_DNA"/>
</dbReference>
<dbReference type="PANTHER" id="PTHR47723:SF13">
    <property type="entry name" value="PUTATIVE-RELATED"/>
    <property type="match status" value="1"/>
</dbReference>
<dbReference type="AlphaFoldDB" id="A0A6A3BMR5"/>
<protein>
    <recommendedName>
        <fullName evidence="1">RNase H type-1 domain-containing protein</fullName>
    </recommendedName>
</protein>
<dbReference type="Gene3D" id="3.30.420.10">
    <property type="entry name" value="Ribonuclease H-like superfamily/Ribonuclease H"/>
    <property type="match status" value="1"/>
</dbReference>
<organism evidence="2 3">
    <name type="scientific">Hibiscus syriacus</name>
    <name type="common">Rose of Sharon</name>
    <dbReference type="NCBI Taxonomy" id="106335"/>
    <lineage>
        <taxon>Eukaryota</taxon>
        <taxon>Viridiplantae</taxon>
        <taxon>Streptophyta</taxon>
        <taxon>Embryophyta</taxon>
        <taxon>Tracheophyta</taxon>
        <taxon>Spermatophyta</taxon>
        <taxon>Magnoliopsida</taxon>
        <taxon>eudicotyledons</taxon>
        <taxon>Gunneridae</taxon>
        <taxon>Pentapetalae</taxon>
        <taxon>rosids</taxon>
        <taxon>malvids</taxon>
        <taxon>Malvales</taxon>
        <taxon>Malvaceae</taxon>
        <taxon>Malvoideae</taxon>
        <taxon>Hibiscus</taxon>
    </lineage>
</organism>
<dbReference type="GO" id="GO:0003676">
    <property type="term" value="F:nucleic acid binding"/>
    <property type="evidence" value="ECO:0007669"/>
    <property type="project" value="InterPro"/>
</dbReference>
<dbReference type="InterPro" id="IPR053151">
    <property type="entry name" value="RNase_H-like"/>
</dbReference>
<dbReference type="InterPro" id="IPR012337">
    <property type="entry name" value="RNaseH-like_sf"/>
</dbReference>
<feature type="domain" description="RNase H type-1" evidence="1">
    <location>
        <begin position="344"/>
        <end position="448"/>
    </location>
</feature>
<dbReference type="Pfam" id="PF13456">
    <property type="entry name" value="RVT_3"/>
    <property type="match status" value="1"/>
</dbReference>
<dbReference type="CDD" id="cd06222">
    <property type="entry name" value="RNase_H_like"/>
    <property type="match status" value="1"/>
</dbReference>